<dbReference type="Proteomes" id="UP000231586">
    <property type="component" value="Unassembled WGS sequence"/>
</dbReference>
<reference evidence="4 5" key="1">
    <citation type="submission" date="2017-11" db="EMBL/GenBank/DDBJ databases">
        <title>Genomic Encyclopedia of Archaeal and Bacterial Type Strains, Phase II (KMG-II): From Individual Species to Whole Genera.</title>
        <authorList>
            <person name="Goeker M."/>
        </authorList>
    </citation>
    <scope>NUCLEOTIDE SEQUENCE [LARGE SCALE GENOMIC DNA]</scope>
    <source>
        <strain evidence="4 5">DSM 22413</strain>
    </source>
</reference>
<dbReference type="CDD" id="cd08545">
    <property type="entry name" value="YcnI_like"/>
    <property type="match status" value="1"/>
</dbReference>
<evidence type="ECO:0000259" key="3">
    <source>
        <dbReference type="Pfam" id="PF07987"/>
    </source>
</evidence>
<gene>
    <name evidence="4" type="ORF">CLV34_1073</name>
</gene>
<evidence type="ECO:0000256" key="2">
    <source>
        <dbReference type="SAM" id="Phobius"/>
    </source>
</evidence>
<dbReference type="OrthoDB" id="9810871at2"/>
<evidence type="ECO:0000256" key="1">
    <source>
        <dbReference type="SAM" id="MobiDB-lite"/>
    </source>
</evidence>
<dbReference type="RefSeq" id="WP_100349841.1">
    <property type="nucleotide sequence ID" value="NZ_PGTZ01000007.1"/>
</dbReference>
<dbReference type="Pfam" id="PF07987">
    <property type="entry name" value="DUF1775"/>
    <property type="match status" value="1"/>
</dbReference>
<evidence type="ECO:0000313" key="5">
    <source>
        <dbReference type="Proteomes" id="UP000231586"/>
    </source>
</evidence>
<dbReference type="AlphaFoldDB" id="A0A2M8WRM8"/>
<keyword evidence="2" id="KW-1133">Transmembrane helix</keyword>
<dbReference type="InterPro" id="IPR012533">
    <property type="entry name" value="YcnI-copper_dom"/>
</dbReference>
<dbReference type="InterPro" id="IPR038507">
    <property type="entry name" value="YcnI-like_sf"/>
</dbReference>
<accession>A0A2M8WRM8</accession>
<keyword evidence="2" id="KW-0472">Membrane</keyword>
<comment type="caution">
    <text evidence="4">The sequence shown here is derived from an EMBL/GenBank/DDBJ whole genome shotgun (WGS) entry which is preliminary data.</text>
</comment>
<evidence type="ECO:0000313" key="4">
    <source>
        <dbReference type="EMBL" id="PJI93600.1"/>
    </source>
</evidence>
<dbReference type="Gene3D" id="2.60.40.2230">
    <property type="entry name" value="Uncharacterised protein YcnI-like PF07987, DUF1775"/>
    <property type="match status" value="1"/>
</dbReference>
<organism evidence="4 5">
    <name type="scientific">Luteimicrobium subarcticum</name>
    <dbReference type="NCBI Taxonomy" id="620910"/>
    <lineage>
        <taxon>Bacteria</taxon>
        <taxon>Bacillati</taxon>
        <taxon>Actinomycetota</taxon>
        <taxon>Actinomycetes</taxon>
        <taxon>Micrococcales</taxon>
        <taxon>Luteimicrobium</taxon>
    </lineage>
</organism>
<protein>
    <submittedName>
        <fullName evidence="4">Uncharacterized protein YcnI</fullName>
    </submittedName>
</protein>
<dbReference type="EMBL" id="PGTZ01000007">
    <property type="protein sequence ID" value="PJI93600.1"/>
    <property type="molecule type" value="Genomic_DNA"/>
</dbReference>
<proteinExistence type="predicted"/>
<name>A0A2M8WRM8_9MICO</name>
<keyword evidence="5" id="KW-1185">Reference proteome</keyword>
<feature type="compositionally biased region" description="Low complexity" evidence="1">
    <location>
        <begin position="199"/>
        <end position="213"/>
    </location>
</feature>
<feature type="domain" description="YncI copper-binding" evidence="3">
    <location>
        <begin position="39"/>
        <end position="186"/>
    </location>
</feature>
<sequence length="269" mass="27060">MSRTTLLPRRPARTIGASLLAGGTAVVLVAALPLAAQAHVHVTPDQATPGDYAALTFRVPTESDTASTVKVEVDLPTDTPFSYVAYKPLPGWTAKITTSKLDKPVKTDAGATITEAPTKIVWTADKGQGVAPGQFQEFEISAGAVPDAPSILLPAIQTYSDGSVVTWDDPTPASGEEPENPAPTLYITATPPAEDDGGTAAPSVTPTTVPDDAQTATGAVPAQGTVAAGSTTSDDDSGNGVAIGLGVAGLVLGAAGLVAGLVALRRSRA</sequence>
<feature type="region of interest" description="Disordered" evidence="1">
    <location>
        <begin position="163"/>
        <end position="238"/>
    </location>
</feature>
<feature type="transmembrane region" description="Helical" evidence="2">
    <location>
        <begin position="241"/>
        <end position="264"/>
    </location>
</feature>
<keyword evidence="2" id="KW-0812">Transmembrane</keyword>